<dbReference type="AlphaFoldDB" id="A0A1Y2C6C1"/>
<accession>A0A1Y2C6C1</accession>
<sequence>MGKGGLLGRGIYFADSPLKSLNYDSNSTLFIFQVFLADCLVIPSYLSVQQSVREPLKSDAQKRNKSDLFFDSIVAQPNPGVNEYVIYNSHQCLPLCAITYNRATVGANGPSAPMSFPPFAWRSPGDPVSPPTVWKFNAYAVFDLMSSDSREPVAPAIIEQIIEWKCGHCEAMNDDDFLTCLTCGSSKVPSTRRKRKSPMKQHSVGRVLGTVEILDSDDEDQSFYKKSQSAKNHPLESLGSGSPSATPASRPTSAYKGLICIDTDDSPIIRAPVKKQVLNLGVIALDDSDNDSSISIHRTQQTSSAKTPSRNPAQLNQAAICSIDSSPLLRRRNKRILLVTL</sequence>
<keyword evidence="7" id="KW-1185">Reference proteome</keyword>
<evidence type="ECO:0000313" key="6">
    <source>
        <dbReference type="EMBL" id="ORY42486.1"/>
    </source>
</evidence>
<dbReference type="SUPFAM" id="SSF56399">
    <property type="entry name" value="ADP-ribosylation"/>
    <property type="match status" value="1"/>
</dbReference>
<dbReference type="GO" id="GO:0008270">
    <property type="term" value="F:zinc ion binding"/>
    <property type="evidence" value="ECO:0007669"/>
    <property type="project" value="UniProtKB-KW"/>
</dbReference>
<evidence type="ECO:0000259" key="5">
    <source>
        <dbReference type="PROSITE" id="PS51059"/>
    </source>
</evidence>
<feature type="compositionally biased region" description="Polar residues" evidence="4">
    <location>
        <begin position="297"/>
        <end position="313"/>
    </location>
</feature>
<feature type="domain" description="PARP catalytic" evidence="5">
    <location>
        <begin position="1"/>
        <end position="109"/>
    </location>
</feature>
<comment type="caution">
    <text evidence="6">The sequence shown here is derived from an EMBL/GenBank/DDBJ whole genome shotgun (WGS) entry which is preliminary data.</text>
</comment>
<evidence type="ECO:0000256" key="4">
    <source>
        <dbReference type="SAM" id="MobiDB-lite"/>
    </source>
</evidence>
<feature type="region of interest" description="Disordered" evidence="4">
    <location>
        <begin position="291"/>
        <end position="313"/>
    </location>
</feature>
<dbReference type="InterPro" id="IPR001876">
    <property type="entry name" value="Znf_RanBP2"/>
</dbReference>
<dbReference type="STRING" id="329046.A0A1Y2C6C1"/>
<feature type="compositionally biased region" description="Low complexity" evidence="4">
    <location>
        <begin position="237"/>
        <end position="251"/>
    </location>
</feature>
<keyword evidence="3" id="KW-0862">Zinc</keyword>
<evidence type="ECO:0000256" key="2">
    <source>
        <dbReference type="ARBA" id="ARBA00022771"/>
    </source>
</evidence>
<dbReference type="EMBL" id="MCGO01000028">
    <property type="protein sequence ID" value="ORY42486.1"/>
    <property type="molecule type" value="Genomic_DNA"/>
</dbReference>
<dbReference type="PROSITE" id="PS01358">
    <property type="entry name" value="ZF_RANBP2_1"/>
    <property type="match status" value="1"/>
</dbReference>
<organism evidence="6 7">
    <name type="scientific">Rhizoclosmatium globosum</name>
    <dbReference type="NCBI Taxonomy" id="329046"/>
    <lineage>
        <taxon>Eukaryota</taxon>
        <taxon>Fungi</taxon>
        <taxon>Fungi incertae sedis</taxon>
        <taxon>Chytridiomycota</taxon>
        <taxon>Chytridiomycota incertae sedis</taxon>
        <taxon>Chytridiomycetes</taxon>
        <taxon>Chytridiales</taxon>
        <taxon>Chytriomycetaceae</taxon>
        <taxon>Rhizoclosmatium</taxon>
    </lineage>
</organism>
<evidence type="ECO:0000256" key="3">
    <source>
        <dbReference type="ARBA" id="ARBA00022833"/>
    </source>
</evidence>
<dbReference type="Proteomes" id="UP000193642">
    <property type="component" value="Unassembled WGS sequence"/>
</dbReference>
<gene>
    <name evidence="6" type="ORF">BCR33DRAFT_718174</name>
</gene>
<proteinExistence type="predicted"/>
<keyword evidence="2" id="KW-0863">Zinc-finger</keyword>
<dbReference type="OrthoDB" id="2159628at2759"/>
<keyword evidence="1" id="KW-0479">Metal-binding</keyword>
<dbReference type="GO" id="GO:0003950">
    <property type="term" value="F:NAD+ poly-ADP-ribosyltransferase activity"/>
    <property type="evidence" value="ECO:0007669"/>
    <property type="project" value="InterPro"/>
</dbReference>
<evidence type="ECO:0000256" key="1">
    <source>
        <dbReference type="ARBA" id="ARBA00022723"/>
    </source>
</evidence>
<dbReference type="PROSITE" id="PS51059">
    <property type="entry name" value="PARP_CATALYTIC"/>
    <property type="match status" value="1"/>
</dbReference>
<reference evidence="6 7" key="1">
    <citation type="submission" date="2016-07" db="EMBL/GenBank/DDBJ databases">
        <title>Pervasive Adenine N6-methylation of Active Genes in Fungi.</title>
        <authorList>
            <consortium name="DOE Joint Genome Institute"/>
            <person name="Mondo S.J."/>
            <person name="Dannebaum R.O."/>
            <person name="Kuo R.C."/>
            <person name="Labutti K."/>
            <person name="Haridas S."/>
            <person name="Kuo A."/>
            <person name="Salamov A."/>
            <person name="Ahrendt S.R."/>
            <person name="Lipzen A."/>
            <person name="Sullivan W."/>
            <person name="Andreopoulos W.B."/>
            <person name="Clum A."/>
            <person name="Lindquist E."/>
            <person name="Daum C."/>
            <person name="Ramamoorthy G.K."/>
            <person name="Gryganskyi A."/>
            <person name="Culley D."/>
            <person name="Magnuson J.K."/>
            <person name="James T.Y."/>
            <person name="O'Malley M.A."/>
            <person name="Stajich J.E."/>
            <person name="Spatafora J.W."/>
            <person name="Visel A."/>
            <person name="Grigoriev I.V."/>
        </authorList>
    </citation>
    <scope>NUCLEOTIDE SEQUENCE [LARGE SCALE GENOMIC DNA]</scope>
    <source>
        <strain evidence="6 7">JEL800</strain>
    </source>
</reference>
<dbReference type="InterPro" id="IPR012317">
    <property type="entry name" value="Poly(ADP-ribose)pol_cat_dom"/>
</dbReference>
<name>A0A1Y2C6C1_9FUNG</name>
<evidence type="ECO:0000313" key="7">
    <source>
        <dbReference type="Proteomes" id="UP000193642"/>
    </source>
</evidence>
<dbReference type="Gene3D" id="3.90.228.10">
    <property type="match status" value="1"/>
</dbReference>
<protein>
    <recommendedName>
        <fullName evidence="5">PARP catalytic domain-containing protein</fullName>
    </recommendedName>
</protein>
<feature type="region of interest" description="Disordered" evidence="4">
    <location>
        <begin position="222"/>
        <end position="251"/>
    </location>
</feature>